<dbReference type="Proteomes" id="UP000887563">
    <property type="component" value="Unplaced"/>
</dbReference>
<sequence length="50" mass="5469">MLSKIKFKYQTIQTILEIFSNSLESGLATSSSASFSASTNVSLLFESTIF</sequence>
<evidence type="ECO:0000313" key="1">
    <source>
        <dbReference type="Proteomes" id="UP000887563"/>
    </source>
</evidence>
<organism evidence="1 2">
    <name type="scientific">Meloidogyne incognita</name>
    <name type="common">Southern root-knot nematode worm</name>
    <name type="synonym">Oxyuris incognita</name>
    <dbReference type="NCBI Taxonomy" id="6306"/>
    <lineage>
        <taxon>Eukaryota</taxon>
        <taxon>Metazoa</taxon>
        <taxon>Ecdysozoa</taxon>
        <taxon>Nematoda</taxon>
        <taxon>Chromadorea</taxon>
        <taxon>Rhabditida</taxon>
        <taxon>Tylenchina</taxon>
        <taxon>Tylenchomorpha</taxon>
        <taxon>Tylenchoidea</taxon>
        <taxon>Meloidogynidae</taxon>
        <taxon>Meloidogyninae</taxon>
        <taxon>Meloidogyne</taxon>
        <taxon>Meloidogyne incognita group</taxon>
    </lineage>
</organism>
<proteinExistence type="predicted"/>
<protein>
    <submittedName>
        <fullName evidence="2">Candidate secreted effector</fullName>
    </submittedName>
</protein>
<name>A0A914L7E1_MELIC</name>
<dbReference type="AlphaFoldDB" id="A0A914L7E1"/>
<reference evidence="2" key="1">
    <citation type="submission" date="2022-11" db="UniProtKB">
        <authorList>
            <consortium name="WormBaseParasite"/>
        </authorList>
    </citation>
    <scope>IDENTIFICATION</scope>
</reference>
<keyword evidence="1" id="KW-1185">Reference proteome</keyword>
<evidence type="ECO:0000313" key="2">
    <source>
        <dbReference type="WBParaSite" id="Minc3s00319g10110"/>
    </source>
</evidence>
<dbReference type="WBParaSite" id="Minc3s00319g10110">
    <property type="protein sequence ID" value="Minc3s00319g10110"/>
    <property type="gene ID" value="Minc3s00319g10110"/>
</dbReference>
<accession>A0A914L7E1</accession>